<name>A0A090S600_9VIBR</name>
<gene>
    <name evidence="5" type="ORF">JCM19235_635</name>
</gene>
<evidence type="ECO:0000313" key="5">
    <source>
        <dbReference type="EMBL" id="GAL23160.1"/>
    </source>
</evidence>
<sequence length="284" mass="32338">MSETKIQSESVEAWSEFNQYYPPLIASIGESNFLDRLSELATALVDYDSLVVMSFSTDKAPVVLHNDSSYFNDQVIDKEFMGAMVLDPFYQLIRRGVRQGIFRLEDIAPDEFYSSDYYNKIYKQTGLQKEIGIISSCNDEFCLVLSIGLRNKADVEVDELKRLNTFYRLIQCAICKHFEVGHPEQRTIGHQLNDIFSNFGKDFLSERECQVTQLVLQGYSTKAIAPLLEVSTETVKVYRKRIHNKLKISSQSELFSLFLEAASTVPADSNIDPLTVYFGGKSVH</sequence>
<dbReference type="PROSITE" id="PS00622">
    <property type="entry name" value="HTH_LUXR_1"/>
    <property type="match status" value="1"/>
</dbReference>
<evidence type="ECO:0000256" key="3">
    <source>
        <dbReference type="ARBA" id="ARBA00023163"/>
    </source>
</evidence>
<dbReference type="Gene3D" id="1.10.10.10">
    <property type="entry name" value="Winged helix-like DNA-binding domain superfamily/Winged helix DNA-binding domain"/>
    <property type="match status" value="1"/>
</dbReference>
<keyword evidence="1" id="KW-0805">Transcription regulation</keyword>
<dbReference type="CDD" id="cd06170">
    <property type="entry name" value="LuxR_C_like"/>
    <property type="match status" value="1"/>
</dbReference>
<dbReference type="PRINTS" id="PR00038">
    <property type="entry name" value="HTHLUXR"/>
</dbReference>
<dbReference type="GO" id="GO:0003677">
    <property type="term" value="F:DNA binding"/>
    <property type="evidence" value="ECO:0007669"/>
    <property type="project" value="UniProtKB-KW"/>
</dbReference>
<evidence type="ECO:0000259" key="4">
    <source>
        <dbReference type="PROSITE" id="PS50043"/>
    </source>
</evidence>
<proteinExistence type="predicted"/>
<reference evidence="5 6" key="1">
    <citation type="submission" date="2014-09" db="EMBL/GenBank/DDBJ databases">
        <title>Vibrio maritimus JCM 19235. (C45) whole genome shotgun sequence.</title>
        <authorList>
            <person name="Sawabe T."/>
            <person name="Meirelles P."/>
            <person name="Nakanishi M."/>
            <person name="Sayaka M."/>
            <person name="Hattori M."/>
            <person name="Ohkuma M."/>
        </authorList>
    </citation>
    <scope>NUCLEOTIDE SEQUENCE [LARGE SCALE GENOMIC DNA]</scope>
    <source>
        <strain evidence="6">JCM19235</strain>
    </source>
</reference>
<accession>A0A090S600</accession>
<reference evidence="5 6" key="2">
    <citation type="submission" date="2014-09" db="EMBL/GenBank/DDBJ databases">
        <authorList>
            <consortium name="NBRP consortium"/>
            <person name="Sawabe T."/>
            <person name="Meirelles P."/>
            <person name="Nakanishi M."/>
            <person name="Sayaka M."/>
            <person name="Hattori M."/>
            <person name="Ohkuma M."/>
        </authorList>
    </citation>
    <scope>NUCLEOTIDE SEQUENCE [LARGE SCALE GENOMIC DNA]</scope>
    <source>
        <strain evidence="6">JCM19235</strain>
    </source>
</reference>
<dbReference type="STRING" id="990268.JCM19235_635"/>
<evidence type="ECO:0000256" key="1">
    <source>
        <dbReference type="ARBA" id="ARBA00023015"/>
    </source>
</evidence>
<dbReference type="PANTHER" id="PTHR44688">
    <property type="entry name" value="DNA-BINDING TRANSCRIPTIONAL ACTIVATOR DEVR_DOSR"/>
    <property type="match status" value="1"/>
</dbReference>
<dbReference type="InterPro" id="IPR000792">
    <property type="entry name" value="Tscrpt_reg_LuxR_C"/>
</dbReference>
<dbReference type="Proteomes" id="UP000029228">
    <property type="component" value="Unassembled WGS sequence"/>
</dbReference>
<dbReference type="AlphaFoldDB" id="A0A090S600"/>
<feature type="domain" description="HTH luxR-type" evidence="4">
    <location>
        <begin position="197"/>
        <end position="262"/>
    </location>
</feature>
<keyword evidence="6" id="KW-1185">Reference proteome</keyword>
<dbReference type="InterPro" id="IPR016032">
    <property type="entry name" value="Sig_transdc_resp-reg_C-effctor"/>
</dbReference>
<keyword evidence="3" id="KW-0804">Transcription</keyword>
<dbReference type="InterPro" id="IPR036388">
    <property type="entry name" value="WH-like_DNA-bd_sf"/>
</dbReference>
<dbReference type="PANTHER" id="PTHR44688:SF16">
    <property type="entry name" value="DNA-BINDING TRANSCRIPTIONAL ACTIVATOR DEVR_DOSR"/>
    <property type="match status" value="1"/>
</dbReference>
<evidence type="ECO:0000313" key="6">
    <source>
        <dbReference type="Proteomes" id="UP000029228"/>
    </source>
</evidence>
<dbReference type="OrthoDB" id="343383at2"/>
<protein>
    <submittedName>
        <fullName evidence="5">Transcriptional regulator LuxR family</fullName>
    </submittedName>
</protein>
<dbReference type="Pfam" id="PF00196">
    <property type="entry name" value="GerE"/>
    <property type="match status" value="1"/>
</dbReference>
<dbReference type="GO" id="GO:0006355">
    <property type="term" value="P:regulation of DNA-templated transcription"/>
    <property type="evidence" value="ECO:0007669"/>
    <property type="project" value="InterPro"/>
</dbReference>
<organism evidence="5 6">
    <name type="scientific">Vibrio maritimus</name>
    <dbReference type="NCBI Taxonomy" id="990268"/>
    <lineage>
        <taxon>Bacteria</taxon>
        <taxon>Pseudomonadati</taxon>
        <taxon>Pseudomonadota</taxon>
        <taxon>Gammaproteobacteria</taxon>
        <taxon>Vibrionales</taxon>
        <taxon>Vibrionaceae</taxon>
        <taxon>Vibrio</taxon>
    </lineage>
</organism>
<dbReference type="SUPFAM" id="SSF46894">
    <property type="entry name" value="C-terminal effector domain of the bipartite response regulators"/>
    <property type="match status" value="1"/>
</dbReference>
<evidence type="ECO:0000256" key="2">
    <source>
        <dbReference type="ARBA" id="ARBA00023125"/>
    </source>
</evidence>
<dbReference type="PROSITE" id="PS50043">
    <property type="entry name" value="HTH_LUXR_2"/>
    <property type="match status" value="1"/>
</dbReference>
<dbReference type="SMART" id="SM00421">
    <property type="entry name" value="HTH_LUXR"/>
    <property type="match status" value="1"/>
</dbReference>
<keyword evidence="2" id="KW-0238">DNA-binding</keyword>
<comment type="caution">
    <text evidence="5">The sequence shown here is derived from an EMBL/GenBank/DDBJ whole genome shotgun (WGS) entry which is preliminary data.</text>
</comment>
<dbReference type="EMBL" id="BBMR01000018">
    <property type="protein sequence ID" value="GAL23160.1"/>
    <property type="molecule type" value="Genomic_DNA"/>
</dbReference>